<protein>
    <submittedName>
        <fullName evidence="1">Uncharacterized protein</fullName>
    </submittedName>
</protein>
<gene>
    <name evidence="1" type="primary">Acey_s0011.g1335</name>
    <name evidence="1" type="ORF">Y032_0011g1335</name>
</gene>
<comment type="caution">
    <text evidence="1">The sequence shown here is derived from an EMBL/GenBank/DDBJ whole genome shotgun (WGS) entry which is preliminary data.</text>
</comment>
<keyword evidence="2" id="KW-1185">Reference proteome</keyword>
<dbReference type="EMBL" id="JARK01001347">
    <property type="protein sequence ID" value="EYC25690.1"/>
    <property type="molecule type" value="Genomic_DNA"/>
</dbReference>
<dbReference type="AlphaFoldDB" id="A0A016VE54"/>
<name>A0A016VE54_9BILA</name>
<sequence length="78" mass="9547">MQDEIGLIQELIHYFNRRNSTKHQNEEQYLLVISRLLRLNCYFGSSYYVELTTVSSYEMYNRRFNLLVNRQLLQLLRP</sequence>
<evidence type="ECO:0000313" key="1">
    <source>
        <dbReference type="EMBL" id="EYC25690.1"/>
    </source>
</evidence>
<dbReference type="Proteomes" id="UP000024635">
    <property type="component" value="Unassembled WGS sequence"/>
</dbReference>
<organism evidence="1 2">
    <name type="scientific">Ancylostoma ceylanicum</name>
    <dbReference type="NCBI Taxonomy" id="53326"/>
    <lineage>
        <taxon>Eukaryota</taxon>
        <taxon>Metazoa</taxon>
        <taxon>Ecdysozoa</taxon>
        <taxon>Nematoda</taxon>
        <taxon>Chromadorea</taxon>
        <taxon>Rhabditida</taxon>
        <taxon>Rhabditina</taxon>
        <taxon>Rhabditomorpha</taxon>
        <taxon>Strongyloidea</taxon>
        <taxon>Ancylostomatidae</taxon>
        <taxon>Ancylostomatinae</taxon>
        <taxon>Ancylostoma</taxon>
    </lineage>
</organism>
<evidence type="ECO:0000313" key="2">
    <source>
        <dbReference type="Proteomes" id="UP000024635"/>
    </source>
</evidence>
<reference evidence="2" key="1">
    <citation type="journal article" date="2015" name="Nat. Genet.">
        <title>The genome and transcriptome of the zoonotic hookworm Ancylostoma ceylanicum identify infection-specific gene families.</title>
        <authorList>
            <person name="Schwarz E.M."/>
            <person name="Hu Y."/>
            <person name="Antoshechkin I."/>
            <person name="Miller M.M."/>
            <person name="Sternberg P.W."/>
            <person name="Aroian R.V."/>
        </authorList>
    </citation>
    <scope>NUCLEOTIDE SEQUENCE</scope>
    <source>
        <strain evidence="2">HY135</strain>
    </source>
</reference>
<accession>A0A016VE54</accession>
<proteinExistence type="predicted"/>